<dbReference type="AlphaFoldDB" id="A0A1M5M4Y7"/>
<dbReference type="Proteomes" id="UP000199758">
    <property type="component" value="Unassembled WGS sequence"/>
</dbReference>
<evidence type="ECO:0000256" key="15">
    <source>
        <dbReference type="ARBA" id="ARBA00067082"/>
    </source>
</evidence>
<dbReference type="InterPro" id="IPR050882">
    <property type="entry name" value="Prepilin_peptidase/N-MTase"/>
</dbReference>
<evidence type="ECO:0000256" key="18">
    <source>
        <dbReference type="RuleBase" id="RU003794"/>
    </source>
</evidence>
<evidence type="ECO:0000256" key="4">
    <source>
        <dbReference type="ARBA" id="ARBA00022519"/>
    </source>
</evidence>
<dbReference type="Pfam" id="PF06750">
    <property type="entry name" value="A24_N_bact"/>
    <property type="match status" value="1"/>
</dbReference>
<sequence>MPLLDALQSSPTLLLVTVTILGLLIGSFLNVVAYRLPLRIEQDFRNACRDSFGAPAPIAGEQPISLLRPGSHCPACKAPVKPQHNLPVFGWLLLRGRCASCHAPISVQYPIVEAITGLMSAVCAQHFGATPELIGALVLTWSLIALTVTDLRTMYLPDDLTLPLLWLGLIASLWGVFATPTQAIIGAAVGYGLLWGVFHLFKLATGKDGMGYGDFKLLAALGAWLGWPLLPQIVLLSALVGAAVGVALILSRRAEWSSRIPFGPYIAGAGWIALVWGEQINAGYLHYVQGGS</sequence>
<evidence type="ECO:0000256" key="3">
    <source>
        <dbReference type="ARBA" id="ARBA00022475"/>
    </source>
</evidence>
<evidence type="ECO:0000256" key="1">
    <source>
        <dbReference type="ARBA" id="ARBA00004429"/>
    </source>
</evidence>
<keyword evidence="5 18" id="KW-0489">Methyltransferase</keyword>
<gene>
    <name evidence="22" type="ORF">SAMN04488068_1239</name>
</gene>
<dbReference type="GO" id="GO:0006465">
    <property type="term" value="P:signal peptide processing"/>
    <property type="evidence" value="ECO:0007669"/>
    <property type="project" value="TreeGrafter"/>
</dbReference>
<evidence type="ECO:0000256" key="9">
    <source>
        <dbReference type="ARBA" id="ARBA00022692"/>
    </source>
</evidence>
<dbReference type="OrthoDB" id="9789291at2"/>
<comment type="subcellular location">
    <subcellularLocation>
        <location evidence="1">Cell inner membrane</location>
        <topology evidence="1">Multi-pass membrane protein</topology>
    </subcellularLocation>
    <subcellularLocation>
        <location evidence="18">Cell membrane</location>
        <topology evidence="18">Multi-pass membrane protein</topology>
    </subcellularLocation>
</comment>
<dbReference type="PRINTS" id="PR00864">
    <property type="entry name" value="PREPILNPTASE"/>
</dbReference>
<feature type="transmembrane region" description="Helical" evidence="19">
    <location>
        <begin position="224"/>
        <end position="250"/>
    </location>
</feature>
<keyword evidence="13 18" id="KW-0511">Multifunctional enzyme</keyword>
<keyword evidence="9 18" id="KW-0812">Transmembrane</keyword>
<comment type="similarity">
    <text evidence="2 17">Belongs to the peptidase A24 family.</text>
</comment>
<feature type="transmembrane region" description="Helical" evidence="19">
    <location>
        <begin position="129"/>
        <end position="148"/>
    </location>
</feature>
<keyword evidence="3" id="KW-1003">Cell membrane</keyword>
<protein>
    <recommendedName>
        <fullName evidence="16 18">Prepilin leader peptidase/N-methyltransferase</fullName>
        <ecNumber evidence="18">2.1.1.-</ecNumber>
        <ecNumber evidence="15 18">3.4.23.43</ecNumber>
    </recommendedName>
</protein>
<reference evidence="22 23" key="1">
    <citation type="submission" date="2016-11" db="EMBL/GenBank/DDBJ databases">
        <authorList>
            <person name="Jaros S."/>
            <person name="Januszkiewicz K."/>
            <person name="Wedrychowicz H."/>
        </authorList>
    </citation>
    <scope>NUCLEOTIDE SEQUENCE [LARGE SCALE GENOMIC DNA]</scope>
    <source>
        <strain evidence="22 23">CGMCC 1.7049</strain>
    </source>
</reference>
<dbReference type="EC" id="3.4.23.43" evidence="15 18"/>
<dbReference type="FunFam" id="1.20.120.1220:FF:000001">
    <property type="entry name" value="Type 4 prepilin-like proteins leader peptide-processing enzyme"/>
    <property type="match status" value="1"/>
</dbReference>
<evidence type="ECO:0000256" key="5">
    <source>
        <dbReference type="ARBA" id="ARBA00022603"/>
    </source>
</evidence>
<feature type="domain" description="Prepilin peptidase A24 N-terminal" evidence="21">
    <location>
        <begin position="20"/>
        <end position="127"/>
    </location>
</feature>
<evidence type="ECO:0000256" key="8">
    <source>
        <dbReference type="ARBA" id="ARBA00022691"/>
    </source>
</evidence>
<feature type="transmembrane region" description="Helical" evidence="19">
    <location>
        <begin position="160"/>
        <end position="177"/>
    </location>
</feature>
<dbReference type="InterPro" id="IPR000045">
    <property type="entry name" value="Prepilin_IV_endopep_pep"/>
</dbReference>
<keyword evidence="12 19" id="KW-0472">Membrane</keyword>
<keyword evidence="4" id="KW-0997">Cell inner membrane</keyword>
<keyword evidence="7 18" id="KW-0808">Transferase</keyword>
<evidence type="ECO:0000256" key="11">
    <source>
        <dbReference type="ARBA" id="ARBA00022989"/>
    </source>
</evidence>
<evidence type="ECO:0000259" key="21">
    <source>
        <dbReference type="Pfam" id="PF06750"/>
    </source>
</evidence>
<comment type="function">
    <text evidence="18">Plays an essential role in type IV pili and type II pseudopili formation by proteolytically removing the leader sequence from substrate proteins and subsequently monomethylating the alpha-amino group of the newly exposed N-terminal phenylalanine.</text>
</comment>
<evidence type="ECO:0000256" key="6">
    <source>
        <dbReference type="ARBA" id="ARBA00022670"/>
    </source>
</evidence>
<keyword evidence="8" id="KW-0949">S-adenosyl-L-methionine</keyword>
<comment type="catalytic activity">
    <reaction evidence="14 18">
        <text>Typically cleaves a -Gly-|-Phe- bond to release an N-terminal, basic peptide of 5-8 residues from type IV prepilin, and then N-methylates the new N-terminal amino group, the methyl donor being S-adenosyl-L-methionine.</text>
        <dbReference type="EC" id="3.4.23.43"/>
    </reaction>
</comment>
<dbReference type="GO" id="GO:0008168">
    <property type="term" value="F:methyltransferase activity"/>
    <property type="evidence" value="ECO:0007669"/>
    <property type="project" value="UniProtKB-KW"/>
</dbReference>
<keyword evidence="11 19" id="KW-1133">Transmembrane helix</keyword>
<dbReference type="PANTHER" id="PTHR30487:SF0">
    <property type="entry name" value="PREPILIN LEADER PEPTIDASE_N-METHYLTRANSFERASE-RELATED"/>
    <property type="match status" value="1"/>
</dbReference>
<evidence type="ECO:0000256" key="10">
    <source>
        <dbReference type="ARBA" id="ARBA00022801"/>
    </source>
</evidence>
<evidence type="ECO:0000256" key="19">
    <source>
        <dbReference type="SAM" id="Phobius"/>
    </source>
</evidence>
<dbReference type="GO" id="GO:0004190">
    <property type="term" value="F:aspartic-type endopeptidase activity"/>
    <property type="evidence" value="ECO:0007669"/>
    <property type="project" value="UniProtKB-EC"/>
</dbReference>
<keyword evidence="23" id="KW-1185">Reference proteome</keyword>
<name>A0A1M5M4Y7_9GAMM</name>
<dbReference type="RefSeq" id="WP_072895331.1">
    <property type="nucleotide sequence ID" value="NZ_FQWZ01000002.1"/>
</dbReference>
<evidence type="ECO:0000256" key="13">
    <source>
        <dbReference type="ARBA" id="ARBA00023268"/>
    </source>
</evidence>
<dbReference type="Gene3D" id="1.20.120.1220">
    <property type="match status" value="1"/>
</dbReference>
<proteinExistence type="inferred from homology"/>
<evidence type="ECO:0000256" key="16">
    <source>
        <dbReference type="ARBA" id="ARBA00071870"/>
    </source>
</evidence>
<dbReference type="EMBL" id="FQWZ01000002">
    <property type="protein sequence ID" value="SHG71763.1"/>
    <property type="molecule type" value="Genomic_DNA"/>
</dbReference>
<keyword evidence="6 18" id="KW-0645">Protease</keyword>
<feature type="domain" description="Prepilin type IV endopeptidase peptidase" evidence="20">
    <location>
        <begin position="137"/>
        <end position="246"/>
    </location>
</feature>
<feature type="transmembrane region" description="Helical" evidence="19">
    <location>
        <begin position="12"/>
        <end position="36"/>
    </location>
</feature>
<dbReference type="InterPro" id="IPR010627">
    <property type="entry name" value="Prepilin_pept_A24_N"/>
</dbReference>
<keyword evidence="10 18" id="KW-0378">Hydrolase</keyword>
<evidence type="ECO:0000259" key="20">
    <source>
        <dbReference type="Pfam" id="PF01478"/>
    </source>
</evidence>
<evidence type="ECO:0000256" key="17">
    <source>
        <dbReference type="RuleBase" id="RU003793"/>
    </source>
</evidence>
<dbReference type="GO" id="GO:0032259">
    <property type="term" value="P:methylation"/>
    <property type="evidence" value="ECO:0007669"/>
    <property type="project" value="UniProtKB-KW"/>
</dbReference>
<evidence type="ECO:0000313" key="23">
    <source>
        <dbReference type="Proteomes" id="UP000199758"/>
    </source>
</evidence>
<evidence type="ECO:0000256" key="14">
    <source>
        <dbReference type="ARBA" id="ARBA00050401"/>
    </source>
</evidence>
<dbReference type="GO" id="GO:0005886">
    <property type="term" value="C:plasma membrane"/>
    <property type="evidence" value="ECO:0007669"/>
    <property type="project" value="UniProtKB-SubCell"/>
</dbReference>
<dbReference type="Pfam" id="PF01478">
    <property type="entry name" value="Peptidase_A24"/>
    <property type="match status" value="1"/>
</dbReference>
<evidence type="ECO:0000256" key="2">
    <source>
        <dbReference type="ARBA" id="ARBA00005801"/>
    </source>
</evidence>
<evidence type="ECO:0000256" key="7">
    <source>
        <dbReference type="ARBA" id="ARBA00022679"/>
    </source>
</evidence>
<evidence type="ECO:0000256" key="12">
    <source>
        <dbReference type="ARBA" id="ARBA00023136"/>
    </source>
</evidence>
<feature type="transmembrane region" description="Helical" evidence="19">
    <location>
        <begin position="184"/>
        <end position="204"/>
    </location>
</feature>
<dbReference type="EC" id="2.1.1.-" evidence="18"/>
<dbReference type="STRING" id="490188.SAMN04488068_1239"/>
<dbReference type="InterPro" id="IPR014032">
    <property type="entry name" value="Peptidase_A24A_bac"/>
</dbReference>
<dbReference type="PANTHER" id="PTHR30487">
    <property type="entry name" value="TYPE 4 PREPILIN-LIKE PROTEINS LEADER PEPTIDE-PROCESSING ENZYME"/>
    <property type="match status" value="1"/>
</dbReference>
<evidence type="ECO:0000313" key="22">
    <source>
        <dbReference type="EMBL" id="SHG71763.1"/>
    </source>
</evidence>
<accession>A0A1M5M4Y7</accession>
<organism evidence="22 23">
    <name type="scientific">Hydrocarboniphaga daqingensis</name>
    <dbReference type="NCBI Taxonomy" id="490188"/>
    <lineage>
        <taxon>Bacteria</taxon>
        <taxon>Pseudomonadati</taxon>
        <taxon>Pseudomonadota</taxon>
        <taxon>Gammaproteobacteria</taxon>
        <taxon>Nevskiales</taxon>
        <taxon>Nevskiaceae</taxon>
        <taxon>Hydrocarboniphaga</taxon>
    </lineage>
</organism>